<accession>A0A928X196</accession>
<comment type="caution">
    <text evidence="1">The sequence shown here is derived from an EMBL/GenBank/DDBJ whole genome shotgun (WGS) entry which is preliminary data.</text>
</comment>
<gene>
    <name evidence="1" type="ORF">IQ260_05305</name>
</gene>
<dbReference type="RefSeq" id="WP_193991536.1">
    <property type="nucleotide sequence ID" value="NZ_JADEXP010000027.1"/>
</dbReference>
<dbReference type="Proteomes" id="UP000615026">
    <property type="component" value="Unassembled WGS sequence"/>
</dbReference>
<proteinExistence type="predicted"/>
<dbReference type="EMBL" id="JADEXP010000027">
    <property type="protein sequence ID" value="MBE9066065.1"/>
    <property type="molecule type" value="Genomic_DNA"/>
</dbReference>
<name>A0A928X196_LEPEC</name>
<reference evidence="1" key="1">
    <citation type="submission" date="2020-10" db="EMBL/GenBank/DDBJ databases">
        <authorList>
            <person name="Castelo-Branco R."/>
            <person name="Eusebio N."/>
            <person name="Adriana R."/>
            <person name="Vieira A."/>
            <person name="Brugerolle De Fraissinette N."/>
            <person name="Rezende De Castro R."/>
            <person name="Schneider M.P."/>
            <person name="Vasconcelos V."/>
            <person name="Leao P.N."/>
        </authorList>
    </citation>
    <scope>NUCLEOTIDE SEQUENCE</scope>
    <source>
        <strain evidence="1">LEGE 11479</strain>
    </source>
</reference>
<evidence type="ECO:0000313" key="1">
    <source>
        <dbReference type="EMBL" id="MBE9066065.1"/>
    </source>
</evidence>
<protein>
    <submittedName>
        <fullName evidence="1">Uncharacterized protein</fullName>
    </submittedName>
</protein>
<keyword evidence="2" id="KW-1185">Reference proteome</keyword>
<evidence type="ECO:0000313" key="2">
    <source>
        <dbReference type="Proteomes" id="UP000615026"/>
    </source>
</evidence>
<sequence length="145" mass="15334">MSSVSVHSIPIHCQIYDLTIVTACSEQPSTDTILRHDDPFSVQVSLGFQGNNAIALLALTPIIQVDFYARPLQAGSTLDLGVATLETVIDSMSYTAALHLDAPSKTGLTAAAVYRIGALVRIGALEQPALLCGVLEDFVVQIHSG</sequence>
<dbReference type="AlphaFoldDB" id="A0A928X196"/>
<organism evidence="1 2">
    <name type="scientific">Leptolyngbya cf. ectocarpi LEGE 11479</name>
    <dbReference type="NCBI Taxonomy" id="1828722"/>
    <lineage>
        <taxon>Bacteria</taxon>
        <taxon>Bacillati</taxon>
        <taxon>Cyanobacteriota</taxon>
        <taxon>Cyanophyceae</taxon>
        <taxon>Leptolyngbyales</taxon>
        <taxon>Leptolyngbyaceae</taxon>
        <taxon>Leptolyngbya group</taxon>
        <taxon>Leptolyngbya</taxon>
    </lineage>
</organism>